<gene>
    <name evidence="2" type="ORF">I7X39_14055</name>
</gene>
<name>A0A931J8F7_9BURK</name>
<accession>A0A931J8F7</accession>
<protein>
    <submittedName>
        <fullName evidence="2">Uncharacterized protein</fullName>
    </submittedName>
</protein>
<reference evidence="2" key="1">
    <citation type="submission" date="2020-12" db="EMBL/GenBank/DDBJ databases">
        <title>The genome sequence of Inhella sp. 1Y17.</title>
        <authorList>
            <person name="Liu Y."/>
        </authorList>
    </citation>
    <scope>NUCLEOTIDE SEQUENCE</scope>
    <source>
        <strain evidence="2">1Y17</strain>
    </source>
</reference>
<dbReference type="Proteomes" id="UP000613266">
    <property type="component" value="Unassembled WGS sequence"/>
</dbReference>
<dbReference type="EMBL" id="JAEDAK010000009">
    <property type="protein sequence ID" value="MBH9578025.1"/>
    <property type="molecule type" value="Genomic_DNA"/>
</dbReference>
<feature type="compositionally biased region" description="Basic and acidic residues" evidence="1">
    <location>
        <begin position="80"/>
        <end position="100"/>
    </location>
</feature>
<proteinExistence type="predicted"/>
<organism evidence="2 3">
    <name type="scientific">Inhella proteolytica</name>
    <dbReference type="NCBI Taxonomy" id="2795029"/>
    <lineage>
        <taxon>Bacteria</taxon>
        <taxon>Pseudomonadati</taxon>
        <taxon>Pseudomonadota</taxon>
        <taxon>Betaproteobacteria</taxon>
        <taxon>Burkholderiales</taxon>
        <taxon>Sphaerotilaceae</taxon>
        <taxon>Inhella</taxon>
    </lineage>
</organism>
<sequence length="100" mass="10730">MANKQIVFADRLVGLSLQNGLVRMDLAVNAGQVKNKEGKTGQRMEVTTQLVLPLDAFANAVAMQQNALKQVVSRAQQGAGKDKPEAKTEAEAEKPAKAKK</sequence>
<feature type="region of interest" description="Disordered" evidence="1">
    <location>
        <begin position="72"/>
        <end position="100"/>
    </location>
</feature>
<evidence type="ECO:0000313" key="3">
    <source>
        <dbReference type="Proteomes" id="UP000613266"/>
    </source>
</evidence>
<evidence type="ECO:0000313" key="2">
    <source>
        <dbReference type="EMBL" id="MBH9578025.1"/>
    </source>
</evidence>
<dbReference type="RefSeq" id="WP_198111796.1">
    <property type="nucleotide sequence ID" value="NZ_JAEDAK010000009.1"/>
</dbReference>
<evidence type="ECO:0000256" key="1">
    <source>
        <dbReference type="SAM" id="MobiDB-lite"/>
    </source>
</evidence>
<comment type="caution">
    <text evidence="2">The sequence shown here is derived from an EMBL/GenBank/DDBJ whole genome shotgun (WGS) entry which is preliminary data.</text>
</comment>
<keyword evidence="3" id="KW-1185">Reference proteome</keyword>
<dbReference type="AlphaFoldDB" id="A0A931J8F7"/>